<dbReference type="UniPathway" id="UPA00578">
    <property type="reaction ID" value="UER00638"/>
</dbReference>
<dbReference type="GO" id="GO:0006206">
    <property type="term" value="P:pyrimidine nucleobase metabolic process"/>
    <property type="evidence" value="ECO:0007669"/>
    <property type="project" value="InterPro"/>
</dbReference>
<dbReference type="FunCoup" id="A0A6P8SAD0">
    <property type="interactions" value="310"/>
</dbReference>
<dbReference type="PROSITE" id="PS00647">
    <property type="entry name" value="THYMID_PHOSPHORYLASE"/>
    <property type="match status" value="1"/>
</dbReference>
<evidence type="ECO:0000256" key="5">
    <source>
        <dbReference type="PIRNR" id="PIRNR000478"/>
    </source>
</evidence>
<dbReference type="InterPro" id="IPR036320">
    <property type="entry name" value="Glycosyl_Trfase_fam3_N_dom_sf"/>
</dbReference>
<accession>A0A6P8SAD0</accession>
<dbReference type="Pfam" id="PF00591">
    <property type="entry name" value="Glycos_transf_3"/>
    <property type="match status" value="1"/>
</dbReference>
<dbReference type="InterPro" id="IPR036566">
    <property type="entry name" value="PYNP-like_C_sf"/>
</dbReference>
<dbReference type="Pfam" id="PF02885">
    <property type="entry name" value="Glycos_trans_3N"/>
    <property type="match status" value="1"/>
</dbReference>
<proteinExistence type="inferred from homology"/>
<evidence type="ECO:0000259" key="6">
    <source>
        <dbReference type="SMART" id="SM00941"/>
    </source>
</evidence>
<comment type="catalytic activity">
    <reaction evidence="5">
        <text>thymidine + phosphate = 2-deoxy-alpha-D-ribose 1-phosphate + thymine</text>
        <dbReference type="Rhea" id="RHEA:16037"/>
        <dbReference type="ChEBI" id="CHEBI:17748"/>
        <dbReference type="ChEBI" id="CHEBI:17821"/>
        <dbReference type="ChEBI" id="CHEBI:43474"/>
        <dbReference type="ChEBI" id="CHEBI:57259"/>
        <dbReference type="EC" id="2.4.2.4"/>
    </reaction>
</comment>
<dbReference type="SUPFAM" id="SSF47648">
    <property type="entry name" value="Nucleoside phosphorylase/phosphoribosyltransferase N-terminal domain"/>
    <property type="match status" value="1"/>
</dbReference>
<comment type="function">
    <text evidence="5">Catalyzes the reversible phosphorolysis of thymidine. The produced molecules are then utilized as carbon and energy sources or in the rescue of pyrimidine bases for nucleotide synthesis.</text>
</comment>
<dbReference type="InterPro" id="IPR035902">
    <property type="entry name" value="Nuc_phospho_transferase"/>
</dbReference>
<dbReference type="AlphaFoldDB" id="A0A6P8SAD0"/>
<dbReference type="Gene3D" id="3.90.1170.30">
    <property type="entry name" value="Pyrimidine nucleoside phosphorylase-like, C-terminal domain"/>
    <property type="match status" value="1"/>
</dbReference>
<dbReference type="NCBIfam" id="TIGR02644">
    <property type="entry name" value="Y_phosphoryl"/>
    <property type="match status" value="1"/>
</dbReference>
<evidence type="ECO:0000256" key="2">
    <source>
        <dbReference type="ARBA" id="ARBA00011738"/>
    </source>
</evidence>
<dbReference type="KEGG" id="gsh:117367093"/>
<dbReference type="CTD" id="1890"/>
<dbReference type="Gene3D" id="3.40.1030.10">
    <property type="entry name" value="Nucleoside phosphorylase/phosphoribosyltransferase catalytic domain"/>
    <property type="match status" value="1"/>
</dbReference>
<dbReference type="InterPro" id="IPR017459">
    <property type="entry name" value="Glycosyl_Trfase_fam3_N_dom"/>
</dbReference>
<dbReference type="InterPro" id="IPR017872">
    <property type="entry name" value="Pyrmidine_PPase_CS"/>
</dbReference>
<keyword evidence="7" id="KW-1185">Reference proteome</keyword>
<comment type="similarity">
    <text evidence="1 5">Belongs to the thymidine/pyrimidine-nucleoside phosphorylase family.</text>
</comment>
<dbReference type="RefSeq" id="XP_033815234.1">
    <property type="nucleotide sequence ID" value="XM_033959343.1"/>
</dbReference>
<keyword evidence="3 5" id="KW-0328">Glycosyltransferase</keyword>
<dbReference type="InParanoid" id="A0A6P8SAD0"/>
<comment type="subunit">
    <text evidence="2 5">Homodimer.</text>
</comment>
<dbReference type="Gene3D" id="1.20.970.10">
    <property type="entry name" value="Transferase, Pyrimidine Nucleoside Phosphorylase, Chain C"/>
    <property type="match status" value="1"/>
</dbReference>
<dbReference type="PANTHER" id="PTHR10515">
    <property type="entry name" value="THYMIDINE PHOSPHORYLASE"/>
    <property type="match status" value="1"/>
</dbReference>
<dbReference type="InterPro" id="IPR000312">
    <property type="entry name" value="Glycosyl_Trfase_fam3"/>
</dbReference>
<dbReference type="InterPro" id="IPR018090">
    <property type="entry name" value="Pyrmidine_PPas_bac/euk"/>
</dbReference>
<dbReference type="NCBIfam" id="NF004490">
    <property type="entry name" value="PRK05820.1"/>
    <property type="match status" value="1"/>
</dbReference>
<dbReference type="GeneID" id="117367093"/>
<organism evidence="7 8">
    <name type="scientific">Geotrypetes seraphini</name>
    <name type="common">Gaboon caecilian</name>
    <name type="synonym">Caecilia seraphini</name>
    <dbReference type="NCBI Taxonomy" id="260995"/>
    <lineage>
        <taxon>Eukaryota</taxon>
        <taxon>Metazoa</taxon>
        <taxon>Chordata</taxon>
        <taxon>Craniata</taxon>
        <taxon>Vertebrata</taxon>
        <taxon>Euteleostomi</taxon>
        <taxon>Amphibia</taxon>
        <taxon>Gymnophiona</taxon>
        <taxon>Geotrypetes</taxon>
    </lineage>
</organism>
<dbReference type="Proteomes" id="UP000515159">
    <property type="component" value="Chromosome 9"/>
</dbReference>
<dbReference type="PANTHER" id="PTHR10515:SF0">
    <property type="entry name" value="THYMIDINE PHOSPHORYLASE"/>
    <property type="match status" value="1"/>
</dbReference>
<evidence type="ECO:0000313" key="8">
    <source>
        <dbReference type="RefSeq" id="XP_033815234.1"/>
    </source>
</evidence>
<reference evidence="8" key="1">
    <citation type="submission" date="2025-08" db="UniProtKB">
        <authorList>
            <consortium name="RefSeq"/>
        </authorList>
    </citation>
    <scope>IDENTIFICATION</scope>
</reference>
<dbReference type="SMART" id="SM00941">
    <property type="entry name" value="PYNP_C"/>
    <property type="match status" value="1"/>
</dbReference>
<dbReference type="FunFam" id="3.90.1170.30:FF:000003">
    <property type="entry name" value="Thymidine phosphorylase"/>
    <property type="match status" value="1"/>
</dbReference>
<dbReference type="Pfam" id="PF07831">
    <property type="entry name" value="PYNP_C"/>
    <property type="match status" value="1"/>
</dbReference>
<dbReference type="SUPFAM" id="SSF52418">
    <property type="entry name" value="Nucleoside phosphorylase/phosphoribosyltransferase catalytic domain"/>
    <property type="match status" value="1"/>
</dbReference>
<dbReference type="InterPro" id="IPR000053">
    <property type="entry name" value="Thymidine/pyrmidine_PPase"/>
</dbReference>
<dbReference type="GO" id="GO:0004645">
    <property type="term" value="F:1,4-alpha-oligoglucan phosphorylase activity"/>
    <property type="evidence" value="ECO:0007669"/>
    <property type="project" value="InterPro"/>
</dbReference>
<dbReference type="FunFam" id="3.40.1030.10:FF:000003">
    <property type="entry name" value="Pyrimidine-nucleoside phosphorylase"/>
    <property type="match status" value="1"/>
</dbReference>
<protein>
    <recommendedName>
        <fullName evidence="5">Thymidine phosphorylase</fullName>
        <shortName evidence="5">TP</shortName>
        <ecNumber evidence="5">2.4.2.4</ecNumber>
    </recommendedName>
    <alternativeName>
        <fullName evidence="5">TdRPase</fullName>
    </alternativeName>
</protein>
<dbReference type="GO" id="GO:0009032">
    <property type="term" value="F:thymidine phosphorylase activity"/>
    <property type="evidence" value="ECO:0007669"/>
    <property type="project" value="UniProtKB-UniRule"/>
</dbReference>
<dbReference type="GO" id="GO:0005829">
    <property type="term" value="C:cytosol"/>
    <property type="evidence" value="ECO:0007669"/>
    <property type="project" value="TreeGrafter"/>
</dbReference>
<dbReference type="OrthoDB" id="445007at2759"/>
<dbReference type="SUPFAM" id="SSF54680">
    <property type="entry name" value="Pyrimidine nucleoside phosphorylase C-terminal domain"/>
    <property type="match status" value="1"/>
</dbReference>
<comment type="pathway">
    <text evidence="5">Pyrimidine metabolism; dTMP biosynthesis via salvage pathway; dTMP from thymine: step 1/2.</text>
</comment>
<evidence type="ECO:0000256" key="4">
    <source>
        <dbReference type="ARBA" id="ARBA00022679"/>
    </source>
</evidence>
<evidence type="ECO:0000313" key="7">
    <source>
        <dbReference type="Proteomes" id="UP000515159"/>
    </source>
</evidence>
<feature type="domain" description="Pyrimidine nucleoside phosphorylase C-terminal" evidence="6">
    <location>
        <begin position="400"/>
        <end position="474"/>
    </location>
</feature>
<dbReference type="InterPro" id="IPR013102">
    <property type="entry name" value="PYNP_C"/>
</dbReference>
<name>A0A6P8SAD0_GEOSA</name>
<evidence type="ECO:0000256" key="3">
    <source>
        <dbReference type="ARBA" id="ARBA00022676"/>
    </source>
</evidence>
<dbReference type="GO" id="GO:0006213">
    <property type="term" value="P:pyrimidine nucleoside metabolic process"/>
    <property type="evidence" value="ECO:0007669"/>
    <property type="project" value="UniProtKB-UniRule"/>
</dbReference>
<evidence type="ECO:0000256" key="1">
    <source>
        <dbReference type="ARBA" id="ARBA00006915"/>
    </source>
</evidence>
<gene>
    <name evidence="8" type="primary">TYMP</name>
</gene>
<keyword evidence="4 5" id="KW-0808">Transferase</keyword>
<dbReference type="PIRSF" id="PIRSF000478">
    <property type="entry name" value="TP_PyNP"/>
    <property type="match status" value="1"/>
</dbReference>
<dbReference type="EC" id="2.4.2.4" evidence="5"/>
<sequence length="491" mass="53535">MLIYTYKVAQSTGKVGRPMIYGKLINYLMVTSGFRMIPFLNMAEKSLSFPELIRKKRDGEKLQKNDIRHFIQALKHGSIQDSQIGALLMAIRLRSMDPEETLSLTQEMMLSGKVLEWPESWHGVMVDKHSTGGVGDKVSLPLAPALAACGCKVPMISGRGLMHTGGTLDKLESVPGYSVHQTAEQMRKILEEVGCCIIGQTEELVPADKILYAIRDVTATVDSLPLITGSIICKKAAESLRALVLDVKYGSAALYKTLDSARELAKSMVTVGNQLGINTAAVLTTMDYPLGQRVGNSLEVIESLECLKGRGPADLRELVTKIGGYLLWMCQKAKTPESGCEKIGETLGNGSALRKFQAMLEAQGVKHATAQALCAEKVDYFQIFRLAPYQEELHAENEGTVETIQAMALAEVLSELGAGRSKAGQSINLSVGAELLVNVGQRIAKGTPWIRVYYEKPELQDTHRHTLQAALVLSDCPPFTPGSRITEILTS</sequence>